<evidence type="ECO:0000259" key="4">
    <source>
        <dbReference type="PROSITE" id="PS51006"/>
    </source>
</evidence>
<accession>A0A2G9TDK5</accession>
<feature type="active site" description="Proton acceptor" evidence="3">
    <location>
        <position position="97"/>
    </location>
</feature>
<evidence type="ECO:0000256" key="2">
    <source>
        <dbReference type="ARBA" id="ARBA00022679"/>
    </source>
</evidence>
<name>A0A2G9TDK5_TELCI</name>
<dbReference type="PANTHER" id="PTHR11558:SF11">
    <property type="entry name" value="SPERMIDINE SYNTHASE"/>
    <property type="match status" value="1"/>
</dbReference>
<dbReference type="CDD" id="cd02440">
    <property type="entry name" value="AdoMet_MTases"/>
    <property type="match status" value="1"/>
</dbReference>
<evidence type="ECO:0000313" key="6">
    <source>
        <dbReference type="Proteomes" id="UP000230423"/>
    </source>
</evidence>
<dbReference type="SUPFAM" id="SSF53335">
    <property type="entry name" value="S-adenosyl-L-methionine-dependent methyltransferases"/>
    <property type="match status" value="1"/>
</dbReference>
<dbReference type="GO" id="GO:0005829">
    <property type="term" value="C:cytosol"/>
    <property type="evidence" value="ECO:0007669"/>
    <property type="project" value="TreeGrafter"/>
</dbReference>
<dbReference type="PROSITE" id="PS51006">
    <property type="entry name" value="PABS_2"/>
    <property type="match status" value="1"/>
</dbReference>
<evidence type="ECO:0000256" key="1">
    <source>
        <dbReference type="ARBA" id="ARBA00007867"/>
    </source>
</evidence>
<evidence type="ECO:0000313" key="5">
    <source>
        <dbReference type="EMBL" id="PIO56035.1"/>
    </source>
</evidence>
<sequence length="214" mass="23338">MLVAPFLLSSLSLDSGDSGRKVLEIGLGGGSFDMALHKIKREVNITVVELDPVVAEIARAWFGVVESKNHHVIVDDGLQFIEKAGKSGAKFDVLVLDACDEAIRSPCPAAAFRNKEVIEKMKEILTATGCLVVNILTHDSDKVPTGLPEIIDLFTSVFPACIQMKMVKEVNVVLTCVPYSISNIRAQLNFYNSRLEAIVTKFKLVKVLEGIVLV</sequence>
<dbReference type="Pfam" id="PF01564">
    <property type="entry name" value="Spermine_synth"/>
    <property type="match status" value="1"/>
</dbReference>
<dbReference type="EMBL" id="KZ383184">
    <property type="protein sequence ID" value="PIO56035.1"/>
    <property type="molecule type" value="Genomic_DNA"/>
</dbReference>
<gene>
    <name evidence="5" type="ORF">TELCIR_22571</name>
</gene>
<dbReference type="InterPro" id="IPR029063">
    <property type="entry name" value="SAM-dependent_MTases_sf"/>
</dbReference>
<organism evidence="5 6">
    <name type="scientific">Teladorsagia circumcincta</name>
    <name type="common">Brown stomach worm</name>
    <name type="synonym">Ostertagia circumcincta</name>
    <dbReference type="NCBI Taxonomy" id="45464"/>
    <lineage>
        <taxon>Eukaryota</taxon>
        <taxon>Metazoa</taxon>
        <taxon>Ecdysozoa</taxon>
        <taxon>Nematoda</taxon>
        <taxon>Chromadorea</taxon>
        <taxon>Rhabditida</taxon>
        <taxon>Rhabditina</taxon>
        <taxon>Rhabditomorpha</taxon>
        <taxon>Strongyloidea</taxon>
        <taxon>Trichostrongylidae</taxon>
        <taxon>Teladorsagia</taxon>
    </lineage>
</organism>
<evidence type="ECO:0000256" key="3">
    <source>
        <dbReference type="PROSITE-ProRule" id="PRU00354"/>
    </source>
</evidence>
<feature type="domain" description="PABS" evidence="4">
    <location>
        <begin position="1"/>
        <end position="195"/>
    </location>
</feature>
<dbReference type="GO" id="GO:0004766">
    <property type="term" value="F:spermidine synthase activity"/>
    <property type="evidence" value="ECO:0007669"/>
    <property type="project" value="TreeGrafter"/>
</dbReference>
<reference evidence="5 6" key="1">
    <citation type="submission" date="2015-09" db="EMBL/GenBank/DDBJ databases">
        <title>Draft genome of the parasitic nematode Teladorsagia circumcincta isolate WARC Sus (inbred).</title>
        <authorList>
            <person name="Mitreva M."/>
        </authorList>
    </citation>
    <scope>NUCLEOTIDE SEQUENCE [LARGE SCALE GENOMIC DNA]</scope>
    <source>
        <strain evidence="5 6">S</strain>
    </source>
</reference>
<proteinExistence type="inferred from homology"/>
<dbReference type="Gene3D" id="3.40.50.150">
    <property type="entry name" value="Vaccinia Virus protein VP39"/>
    <property type="match status" value="1"/>
</dbReference>
<dbReference type="AlphaFoldDB" id="A0A2G9TDK5"/>
<dbReference type="OrthoDB" id="5856627at2759"/>
<keyword evidence="6" id="KW-1185">Reference proteome</keyword>
<comment type="similarity">
    <text evidence="1">Belongs to the spermidine/spermine synthase family.</text>
</comment>
<keyword evidence="3" id="KW-0620">Polyamine biosynthesis</keyword>
<dbReference type="GO" id="GO:0008295">
    <property type="term" value="P:spermidine biosynthetic process"/>
    <property type="evidence" value="ECO:0007669"/>
    <property type="project" value="TreeGrafter"/>
</dbReference>
<dbReference type="Proteomes" id="UP000230423">
    <property type="component" value="Unassembled WGS sequence"/>
</dbReference>
<keyword evidence="2 3" id="KW-0808">Transferase</keyword>
<dbReference type="InterPro" id="IPR001045">
    <property type="entry name" value="Spermi_synthase"/>
</dbReference>
<dbReference type="InterPro" id="IPR030374">
    <property type="entry name" value="PABS"/>
</dbReference>
<dbReference type="PANTHER" id="PTHR11558">
    <property type="entry name" value="SPERMIDINE/SPERMINE SYNTHASE"/>
    <property type="match status" value="1"/>
</dbReference>
<protein>
    <recommendedName>
        <fullName evidence="4">PABS domain-containing protein</fullName>
    </recommendedName>
</protein>